<dbReference type="RefSeq" id="WP_207278978.1">
    <property type="nucleotide sequence ID" value="NZ_JAFLEQ010000014.1"/>
</dbReference>
<proteinExistence type="predicted"/>
<comment type="caution">
    <text evidence="2">The sequence shown here is derived from an EMBL/GenBank/DDBJ whole genome shotgun (WGS) entry which is preliminary data.</text>
</comment>
<gene>
    <name evidence="2" type="ORF">JZY06_07685</name>
</gene>
<protein>
    <submittedName>
        <fullName evidence="2">Uncharacterized protein</fullName>
    </submittedName>
</protein>
<keyword evidence="1" id="KW-0812">Transmembrane</keyword>
<feature type="transmembrane region" description="Helical" evidence="1">
    <location>
        <begin position="46"/>
        <end position="66"/>
    </location>
</feature>
<evidence type="ECO:0000313" key="3">
    <source>
        <dbReference type="Proteomes" id="UP000664332"/>
    </source>
</evidence>
<reference evidence="2" key="1">
    <citation type="submission" date="2021-03" db="EMBL/GenBank/DDBJ databases">
        <authorList>
            <person name="Sun Q."/>
        </authorList>
    </citation>
    <scope>NUCLEOTIDE SEQUENCE</scope>
    <source>
        <strain evidence="2">CCM 8862</strain>
    </source>
</reference>
<keyword evidence="1" id="KW-0472">Membrane</keyword>
<evidence type="ECO:0000313" key="2">
    <source>
        <dbReference type="EMBL" id="MBN9644491.1"/>
    </source>
</evidence>
<dbReference type="Proteomes" id="UP000664332">
    <property type="component" value="Unassembled WGS sequence"/>
</dbReference>
<name>A0A939E2H4_9CORY</name>
<accession>A0A939E2H4</accession>
<dbReference type="AlphaFoldDB" id="A0A939E2H4"/>
<evidence type="ECO:0000256" key="1">
    <source>
        <dbReference type="SAM" id="Phobius"/>
    </source>
</evidence>
<dbReference type="EMBL" id="JAFLEQ010000014">
    <property type="protein sequence ID" value="MBN9644491.1"/>
    <property type="molecule type" value="Genomic_DNA"/>
</dbReference>
<organism evidence="2 3">
    <name type="scientific">Corynebacterium mendelii</name>
    <dbReference type="NCBI Taxonomy" id="2765362"/>
    <lineage>
        <taxon>Bacteria</taxon>
        <taxon>Bacillati</taxon>
        <taxon>Actinomycetota</taxon>
        <taxon>Actinomycetes</taxon>
        <taxon>Mycobacteriales</taxon>
        <taxon>Corynebacteriaceae</taxon>
        <taxon>Corynebacterium</taxon>
    </lineage>
</organism>
<feature type="transmembrane region" description="Helical" evidence="1">
    <location>
        <begin position="20"/>
        <end position="40"/>
    </location>
</feature>
<keyword evidence="1" id="KW-1133">Transmembrane helix</keyword>
<keyword evidence="3" id="KW-1185">Reference proteome</keyword>
<sequence length="72" mass="8157">MSPTKKHHDSQRQQLVRDSVVGFVGFFAFLSVVQAVINVLRPEPLVWPALLALVMVILFVVVYRITRPGRRG</sequence>